<keyword evidence="4" id="KW-1185">Reference proteome</keyword>
<sequence>MEAPESGSPVQPEPEEPRRFVICGDDSLAYRLADELTNRHGGQVTVILRSRTSRYGRRIARLPGVRCIVAERPDTDAYQTAGLGTADALALVDRNDVANIEAALQAHDLHPTLRIVVRMFNTGLSRGLDQLPYCTVLSDGALAAPAFVSAAVGQATPRHGLRDGTMFVAGRDEVREHEVVCGLAITRNGDEVEVLPAHQHEADLVLAAVAPWRPETSRRRPMTHGYPLGTIAGRVWRRIRVVLGVFLGLLLAAAVVLALSRPATTWSQAFFEAVLATLGGADVEPTATGVEKATLVVLTIASIALIPLLTGAVVDAVIKVRLEVADGSLPRRASGHVIVVGLGGVGSHVVEGLHALGVDVIAIDRSADARGVSAARELRIPLIVGDASRRETLVAASLATSRALVVLTSDDVTNLETALVGRAVRPDLRVVLRLFDGDFADQVQRAFDLTISRSVSYLAVPSFVARMLGHELEAIPVARRVLLVAKTTVGERSLLARMTVGDLRRPGETWLLRLTNLVGSQLPATVADGRRLRPGEKITVVATRAGLARLMAEAAARPDAVRHIVPHE</sequence>
<evidence type="ECO:0000313" key="4">
    <source>
        <dbReference type="Proteomes" id="UP000478148"/>
    </source>
</evidence>
<keyword evidence="1" id="KW-0472">Membrane</keyword>
<dbReference type="PROSITE" id="PS51201">
    <property type="entry name" value="RCK_N"/>
    <property type="match status" value="2"/>
</dbReference>
<reference evidence="3 4" key="1">
    <citation type="submission" date="2020-02" db="EMBL/GenBank/DDBJ databases">
        <title>Draft Genome Sequence of Verrucosispora sp. Strain CWR15, Isolated from Gulf of Mexico Sponge.</title>
        <authorList>
            <person name="Kennedy S.J."/>
            <person name="Cella E."/>
            <person name="Azarian T."/>
            <person name="Baker B.J."/>
            <person name="Shaw L.N."/>
        </authorList>
    </citation>
    <scope>NUCLEOTIDE SEQUENCE [LARGE SCALE GENOMIC DNA]</scope>
    <source>
        <strain evidence="3 4">CWR15</strain>
    </source>
</reference>
<dbReference type="EMBL" id="SAIY01000012">
    <property type="protein sequence ID" value="NGM15963.1"/>
    <property type="molecule type" value="Genomic_DNA"/>
</dbReference>
<dbReference type="Pfam" id="PF02254">
    <property type="entry name" value="TrkA_N"/>
    <property type="match status" value="2"/>
</dbReference>
<evidence type="ECO:0000313" key="3">
    <source>
        <dbReference type="EMBL" id="NGM15963.1"/>
    </source>
</evidence>
<dbReference type="InterPro" id="IPR050721">
    <property type="entry name" value="Trk_Ktr_HKT_K-transport"/>
</dbReference>
<evidence type="ECO:0000256" key="1">
    <source>
        <dbReference type="SAM" id="Phobius"/>
    </source>
</evidence>
<proteinExistence type="predicted"/>
<feature type="transmembrane region" description="Helical" evidence="1">
    <location>
        <begin position="295"/>
        <end position="318"/>
    </location>
</feature>
<dbReference type="GO" id="GO:0006813">
    <property type="term" value="P:potassium ion transport"/>
    <property type="evidence" value="ECO:0007669"/>
    <property type="project" value="InterPro"/>
</dbReference>
<accession>A0A6M1LCA6</accession>
<dbReference type="InterPro" id="IPR036291">
    <property type="entry name" value="NAD(P)-bd_dom_sf"/>
</dbReference>
<evidence type="ECO:0000259" key="2">
    <source>
        <dbReference type="PROSITE" id="PS51201"/>
    </source>
</evidence>
<organism evidence="3 4">
    <name type="scientific">Verrucosispora sioxanthis</name>
    <dbReference type="NCBI Taxonomy" id="2499994"/>
    <lineage>
        <taxon>Bacteria</taxon>
        <taxon>Bacillati</taxon>
        <taxon>Actinomycetota</taxon>
        <taxon>Actinomycetes</taxon>
        <taxon>Micromonosporales</taxon>
        <taxon>Micromonosporaceae</taxon>
        <taxon>Micromonospora</taxon>
    </lineage>
</organism>
<dbReference type="SUPFAM" id="SSF51735">
    <property type="entry name" value="NAD(P)-binding Rossmann-fold domains"/>
    <property type="match status" value="2"/>
</dbReference>
<name>A0A6M1LCA6_9ACTN</name>
<keyword evidence="1" id="KW-1133">Transmembrane helix</keyword>
<dbReference type="PANTHER" id="PTHR43833">
    <property type="entry name" value="POTASSIUM CHANNEL PROTEIN 2-RELATED-RELATED"/>
    <property type="match status" value="1"/>
</dbReference>
<feature type="domain" description="RCK N-terminal" evidence="2">
    <location>
        <begin position="334"/>
        <end position="455"/>
    </location>
</feature>
<gene>
    <name evidence="3" type="ORF">ENC19_26680</name>
</gene>
<dbReference type="PANTHER" id="PTHR43833:SF11">
    <property type="entry name" value="VOLTAGE-GATED POTASSIUM CHANNEL KCH"/>
    <property type="match status" value="1"/>
</dbReference>
<comment type="caution">
    <text evidence="3">The sequence shown here is derived from an EMBL/GenBank/DDBJ whole genome shotgun (WGS) entry which is preliminary data.</text>
</comment>
<keyword evidence="1" id="KW-0812">Transmembrane</keyword>
<dbReference type="Proteomes" id="UP000478148">
    <property type="component" value="Unassembled WGS sequence"/>
</dbReference>
<dbReference type="InterPro" id="IPR003148">
    <property type="entry name" value="RCK_N"/>
</dbReference>
<dbReference type="AlphaFoldDB" id="A0A6M1LCA6"/>
<feature type="transmembrane region" description="Helical" evidence="1">
    <location>
        <begin position="241"/>
        <end position="260"/>
    </location>
</feature>
<protein>
    <submittedName>
        <fullName evidence="3">TrkA family potassium uptake protein</fullName>
    </submittedName>
</protein>
<dbReference type="Gene3D" id="3.40.50.720">
    <property type="entry name" value="NAD(P)-binding Rossmann-like Domain"/>
    <property type="match status" value="2"/>
</dbReference>
<feature type="domain" description="RCK N-terminal" evidence="2">
    <location>
        <begin position="17"/>
        <end position="137"/>
    </location>
</feature>
<dbReference type="RefSeq" id="WP_164449827.1">
    <property type="nucleotide sequence ID" value="NZ_SAIY01000012.1"/>
</dbReference>